<organism evidence="1 2">
    <name type="scientific">Fimbriiglobus ruber</name>
    <dbReference type="NCBI Taxonomy" id="1908690"/>
    <lineage>
        <taxon>Bacteria</taxon>
        <taxon>Pseudomonadati</taxon>
        <taxon>Planctomycetota</taxon>
        <taxon>Planctomycetia</taxon>
        <taxon>Gemmatales</taxon>
        <taxon>Gemmataceae</taxon>
        <taxon>Fimbriiglobus</taxon>
    </lineage>
</organism>
<dbReference type="EMBL" id="NIDE01000002">
    <property type="protein sequence ID" value="OWK45400.1"/>
    <property type="molecule type" value="Genomic_DNA"/>
</dbReference>
<gene>
    <name evidence="1" type="ORF">FRUB_01731</name>
</gene>
<keyword evidence="2" id="KW-1185">Reference proteome</keyword>
<proteinExistence type="predicted"/>
<accession>A0A225DV51</accession>
<name>A0A225DV51_9BACT</name>
<protein>
    <submittedName>
        <fullName evidence="1">Uncharacterized protein</fullName>
    </submittedName>
</protein>
<sequence>MVGAIELVSPANKDRPATRQAFAGKCVGYLRNQVGLIVVDVVTSRLHDLHRELLELLELDAPLADWGSPDPALYAVSYRTVPVEPARLDLWPHPLALGRPMPVVPFWLGFDFVVPVDLEASYLATCELLRIAV</sequence>
<reference evidence="2" key="1">
    <citation type="submission" date="2017-06" db="EMBL/GenBank/DDBJ databases">
        <title>Genome analysis of Fimbriiglobus ruber SP5, the first member of the order Planctomycetales with confirmed chitinolytic capability.</title>
        <authorList>
            <person name="Ravin N.V."/>
            <person name="Rakitin A.L."/>
            <person name="Ivanova A.A."/>
            <person name="Beletsky A.V."/>
            <person name="Kulichevskaya I.S."/>
            <person name="Mardanov A.V."/>
            <person name="Dedysh S.N."/>
        </authorList>
    </citation>
    <scope>NUCLEOTIDE SEQUENCE [LARGE SCALE GENOMIC DNA]</scope>
    <source>
        <strain evidence="2">SP5</strain>
    </source>
</reference>
<evidence type="ECO:0000313" key="2">
    <source>
        <dbReference type="Proteomes" id="UP000214646"/>
    </source>
</evidence>
<comment type="caution">
    <text evidence="1">The sequence shown here is derived from an EMBL/GenBank/DDBJ whole genome shotgun (WGS) entry which is preliminary data.</text>
</comment>
<dbReference type="AlphaFoldDB" id="A0A225DV51"/>
<dbReference type="Proteomes" id="UP000214646">
    <property type="component" value="Unassembled WGS sequence"/>
</dbReference>
<evidence type="ECO:0000313" key="1">
    <source>
        <dbReference type="EMBL" id="OWK45400.1"/>
    </source>
</evidence>